<dbReference type="SUPFAM" id="SSF54928">
    <property type="entry name" value="RNA-binding domain, RBD"/>
    <property type="match status" value="1"/>
</dbReference>
<dbReference type="PANTHER" id="PTHR23189">
    <property type="entry name" value="RNA RECOGNITION MOTIF-CONTAINING"/>
    <property type="match status" value="1"/>
</dbReference>
<feature type="region of interest" description="Disordered" evidence="2">
    <location>
        <begin position="534"/>
        <end position="567"/>
    </location>
</feature>
<evidence type="ECO:0000256" key="1">
    <source>
        <dbReference type="ARBA" id="ARBA00022884"/>
    </source>
</evidence>
<sequence>MRNNRNEIPITALTLCQPWKPVNFLGGIDLDFLSNYRSDKPTRHIALNTLNVLTLGFRDLFTELDIFGEIKSVVPFVLSNTSIISYFKIKDAQHALEYINNKYTDTYEAIYAKSCLQKQALDDRFFISLTLEKENRSNYMDYLSKIGSIYSFSETFVSSTQRFVMIEYNDIRASELLYENLNNVTIDGITYQIFKCENDHSLCTCRSSSPKVNSNIIRRPYPKLSQKQFDQTQNTNFSYFSVDPFSSDSSSSSSTAHDFIVSPTNDKFLTVKKNSPDIQSKHKDMSTKDVSSNEQAWQGQPWKDQQWKDQPLKYQASKNQLSKNRSSKDRSSKGRSSKDRLSKDRLSKDRLSKDRLSKDRLSKDRLSKDILSKDRSPKGRPSRDRLSKDRPPRDKSSKDTPSEVNQQSNELDLKKIANGENKSTTFMIRNIPNKYTQKMLIESLDKTHANTYDFLYLRMDFKNKCNVGYAFINFIDAKSVISFAEQRDGKKWELFKSTKRCALSYATIQGKEALVRKFKSSPVMDEEDAFQPKLFYSSGPNKGKEQPFFKKPAQHARPRNNKCYHTN</sequence>
<feature type="compositionally biased region" description="Basic and acidic residues" evidence="2">
    <location>
        <begin position="326"/>
        <end position="401"/>
    </location>
</feature>
<feature type="region of interest" description="Disordered" evidence="2">
    <location>
        <begin position="270"/>
        <end position="416"/>
    </location>
</feature>
<proteinExistence type="predicted"/>
<evidence type="ECO:0000259" key="3">
    <source>
        <dbReference type="Pfam" id="PF04059"/>
    </source>
</evidence>
<dbReference type="EMBL" id="BAABUJ010000054">
    <property type="protein sequence ID" value="GAA5805956.1"/>
    <property type="molecule type" value="Genomic_DNA"/>
</dbReference>
<keyword evidence="5" id="KW-1185">Reference proteome</keyword>
<dbReference type="Proteomes" id="UP001476247">
    <property type="component" value="Unassembled WGS sequence"/>
</dbReference>
<name>A0ABP9YGA5_9FUNG</name>
<evidence type="ECO:0000313" key="5">
    <source>
        <dbReference type="Proteomes" id="UP001476247"/>
    </source>
</evidence>
<comment type="caution">
    <text evidence="4">The sequence shown here is derived from an EMBL/GenBank/DDBJ whole genome shotgun (WGS) entry which is preliminary data.</text>
</comment>
<organism evidence="4 5">
    <name type="scientific">Helicostylum pulchrum</name>
    <dbReference type="NCBI Taxonomy" id="562976"/>
    <lineage>
        <taxon>Eukaryota</taxon>
        <taxon>Fungi</taxon>
        <taxon>Fungi incertae sedis</taxon>
        <taxon>Mucoromycota</taxon>
        <taxon>Mucoromycotina</taxon>
        <taxon>Mucoromycetes</taxon>
        <taxon>Mucorales</taxon>
        <taxon>Mucorineae</taxon>
        <taxon>Mucoraceae</taxon>
        <taxon>Helicostylum</taxon>
    </lineage>
</organism>
<protein>
    <recommendedName>
        <fullName evidence="3">Mei2-like C-terminal RNA recognition motif domain-containing protein</fullName>
    </recommendedName>
</protein>
<reference evidence="4 5" key="1">
    <citation type="submission" date="2024-04" db="EMBL/GenBank/DDBJ databases">
        <title>genome sequences of Mucor flavus KT1a and Helicostylum pulchrum KT1b strains isolation_sourced from the surface of a dry-aged beef.</title>
        <authorList>
            <person name="Toyotome T."/>
            <person name="Hosono M."/>
            <person name="Torimaru M."/>
            <person name="Fukuda K."/>
            <person name="Mikami N."/>
        </authorList>
    </citation>
    <scope>NUCLEOTIDE SEQUENCE [LARGE SCALE GENOMIC DNA]</scope>
    <source>
        <strain evidence="4 5">KT1b</strain>
    </source>
</reference>
<dbReference type="InterPro" id="IPR035979">
    <property type="entry name" value="RBD_domain_sf"/>
</dbReference>
<feature type="compositionally biased region" description="Polar residues" evidence="2">
    <location>
        <begin position="288"/>
        <end position="298"/>
    </location>
</feature>
<feature type="domain" description="Mei2-like C-terminal RNA recognition motif" evidence="3">
    <location>
        <begin position="424"/>
        <end position="519"/>
    </location>
</feature>
<evidence type="ECO:0000313" key="4">
    <source>
        <dbReference type="EMBL" id="GAA5805956.1"/>
    </source>
</evidence>
<dbReference type="Pfam" id="PF04059">
    <property type="entry name" value="RRM_2"/>
    <property type="match status" value="1"/>
</dbReference>
<gene>
    <name evidence="4" type="ORF">HPULCUR_011483</name>
</gene>
<keyword evidence="1" id="KW-0694">RNA-binding</keyword>
<accession>A0ABP9YGA5</accession>
<evidence type="ECO:0000256" key="2">
    <source>
        <dbReference type="SAM" id="MobiDB-lite"/>
    </source>
</evidence>
<feature type="compositionally biased region" description="Basic residues" evidence="2">
    <location>
        <begin position="552"/>
        <end position="567"/>
    </location>
</feature>
<dbReference type="InterPro" id="IPR007201">
    <property type="entry name" value="Mei2-like_Rrm_C"/>
</dbReference>